<comment type="similarity">
    <text evidence="1">Belongs to the LysR transcriptional regulatory family.</text>
</comment>
<dbReference type="PANTHER" id="PTHR30579:SF2">
    <property type="entry name" value="HTH-TYPE TRANSCRIPTIONAL REGULATOR ARGP"/>
    <property type="match status" value="1"/>
</dbReference>
<keyword evidence="8" id="KW-1185">Reference proteome</keyword>
<evidence type="ECO:0000256" key="2">
    <source>
        <dbReference type="ARBA" id="ARBA00023015"/>
    </source>
</evidence>
<keyword evidence="3" id="KW-0238">DNA-binding</keyword>
<dbReference type="InterPro" id="IPR036390">
    <property type="entry name" value="WH_DNA-bd_sf"/>
</dbReference>
<evidence type="ECO:0000256" key="5">
    <source>
        <dbReference type="ARBA" id="ARBA00023163"/>
    </source>
</evidence>
<dbReference type="NCBIfam" id="TIGR03298">
    <property type="entry name" value="argP"/>
    <property type="match status" value="1"/>
</dbReference>
<comment type="caution">
    <text evidence="7">The sequence shown here is derived from an EMBL/GenBank/DDBJ whole genome shotgun (WGS) entry which is preliminary data.</text>
</comment>
<dbReference type="NCBIfam" id="NF002964">
    <property type="entry name" value="PRK03635.1"/>
    <property type="match status" value="1"/>
</dbReference>
<dbReference type="PANTHER" id="PTHR30579">
    <property type="entry name" value="TRANSCRIPTIONAL REGULATOR"/>
    <property type="match status" value="1"/>
</dbReference>
<dbReference type="Gene3D" id="1.10.10.10">
    <property type="entry name" value="Winged helix-like DNA-binding domain superfamily/Winged helix DNA-binding domain"/>
    <property type="match status" value="1"/>
</dbReference>
<evidence type="ECO:0000313" key="7">
    <source>
        <dbReference type="EMBL" id="MBT8796476.1"/>
    </source>
</evidence>
<sequence length="294" mass="31734">MMRISPVGAETLLSVLDAGSMEAAARDLHISPSAVSQRLRALEEEVGRVLLVRSKPLQPTPAAAPLVRYARQLRLLEQGVARELGDDPARLRIPLAVNADSLATWFLAPLARLAERRRAVFDLHRDDQDFTARLLEEGTVMAAVTSRAEPIAGCRVRALGVLRYEAVATPRFVATHFPDGVTADALAHAPVIDFDARDDLQTRWLLASGADPAAPPRHRIPASHDFASATLRGMGWSLLPTLQTAGLAEGALLPLGGSAIDVPLFWQQWSLRSALLDAVADEVVAEARRVLIAP</sequence>
<gene>
    <name evidence="7" type="ORF">J0P97_00085</name>
</gene>
<accession>A0ABS5XR84</accession>
<keyword evidence="4" id="KW-0010">Activator</keyword>
<reference evidence="7 8" key="1">
    <citation type="submission" date="2021-03" db="EMBL/GenBank/DDBJ databases">
        <title>Microbacterium pauli sp. nov., isolated from microfiltered milk.</title>
        <authorList>
            <person name="Bellassi P."/>
            <person name="Fontana A."/>
            <person name="Callegari M.L."/>
            <person name="Lorenzo M."/>
            <person name="Cappa F."/>
        </authorList>
    </citation>
    <scope>NUCLEOTIDE SEQUENCE [LARGE SCALE GENOMIC DNA]</scope>
    <source>
        <strain evidence="7 8">DSM 18909</strain>
    </source>
</reference>
<dbReference type="InterPro" id="IPR036388">
    <property type="entry name" value="WH-like_DNA-bd_sf"/>
</dbReference>
<evidence type="ECO:0000256" key="4">
    <source>
        <dbReference type="ARBA" id="ARBA00023159"/>
    </source>
</evidence>
<evidence type="ECO:0000256" key="3">
    <source>
        <dbReference type="ARBA" id="ARBA00023125"/>
    </source>
</evidence>
<evidence type="ECO:0000259" key="6">
    <source>
        <dbReference type="PROSITE" id="PS50931"/>
    </source>
</evidence>
<organism evidence="7 8">
    <name type="scientific">Microbacterium flavum</name>
    <dbReference type="NCBI Taxonomy" id="415216"/>
    <lineage>
        <taxon>Bacteria</taxon>
        <taxon>Bacillati</taxon>
        <taxon>Actinomycetota</taxon>
        <taxon>Actinomycetes</taxon>
        <taxon>Micrococcales</taxon>
        <taxon>Microbacteriaceae</taxon>
        <taxon>Microbacterium</taxon>
    </lineage>
</organism>
<evidence type="ECO:0000313" key="8">
    <source>
        <dbReference type="Proteomes" id="UP000740605"/>
    </source>
</evidence>
<feature type="domain" description="HTH lysR-type" evidence="6">
    <location>
        <begin position="10"/>
        <end position="60"/>
    </location>
</feature>
<dbReference type="InterPro" id="IPR050176">
    <property type="entry name" value="LTTR"/>
</dbReference>
<keyword evidence="2" id="KW-0805">Transcription regulation</keyword>
<dbReference type="Proteomes" id="UP000740605">
    <property type="component" value="Unassembled WGS sequence"/>
</dbReference>
<dbReference type="Pfam" id="PF00126">
    <property type="entry name" value="HTH_1"/>
    <property type="match status" value="1"/>
</dbReference>
<dbReference type="PROSITE" id="PS50931">
    <property type="entry name" value="HTH_LYSR"/>
    <property type="match status" value="1"/>
</dbReference>
<dbReference type="EMBL" id="JAFLHG010000001">
    <property type="protein sequence ID" value="MBT8796476.1"/>
    <property type="molecule type" value="Genomic_DNA"/>
</dbReference>
<dbReference type="InterPro" id="IPR017685">
    <property type="entry name" value="ArgP"/>
</dbReference>
<dbReference type="RefSeq" id="WP_215485737.1">
    <property type="nucleotide sequence ID" value="NZ_BAAAPJ010000001.1"/>
</dbReference>
<dbReference type="Gene3D" id="3.40.190.290">
    <property type="match status" value="1"/>
</dbReference>
<keyword evidence="5" id="KW-0804">Transcription</keyword>
<dbReference type="SUPFAM" id="SSF46785">
    <property type="entry name" value="Winged helix' DNA-binding domain"/>
    <property type="match status" value="1"/>
</dbReference>
<dbReference type="SUPFAM" id="SSF53850">
    <property type="entry name" value="Periplasmic binding protein-like II"/>
    <property type="match status" value="1"/>
</dbReference>
<name>A0ABS5XR84_9MICO</name>
<protein>
    <submittedName>
        <fullName evidence="7">LysR family transcriptional regulator ArgP</fullName>
    </submittedName>
</protein>
<evidence type="ECO:0000256" key="1">
    <source>
        <dbReference type="ARBA" id="ARBA00009437"/>
    </source>
</evidence>
<dbReference type="InterPro" id="IPR000847">
    <property type="entry name" value="LysR_HTH_N"/>
</dbReference>
<proteinExistence type="inferred from homology"/>